<dbReference type="GO" id="GO:0006955">
    <property type="term" value="P:immune response"/>
    <property type="evidence" value="ECO:0007669"/>
    <property type="project" value="TreeGrafter"/>
</dbReference>
<keyword evidence="4" id="KW-0732">Signal</keyword>
<evidence type="ECO:0000256" key="1">
    <source>
        <dbReference type="ARBA" id="ARBA00004251"/>
    </source>
</evidence>
<keyword evidence="13" id="KW-1185">Reference proteome</keyword>
<dbReference type="GO" id="GO:0031295">
    <property type="term" value="P:T cell costimulation"/>
    <property type="evidence" value="ECO:0007669"/>
    <property type="project" value="TreeGrafter"/>
</dbReference>
<keyword evidence="8" id="KW-0675">Receptor</keyword>
<evidence type="ECO:0000256" key="8">
    <source>
        <dbReference type="ARBA" id="ARBA00023170"/>
    </source>
</evidence>
<protein>
    <recommendedName>
        <fullName evidence="11">Ig-like domain-containing protein</fullName>
    </recommendedName>
</protein>
<dbReference type="PANTHER" id="PTHR25466">
    <property type="entry name" value="T-LYMPHOCYTE ACTIVATION ANTIGEN"/>
    <property type="match status" value="1"/>
</dbReference>
<dbReference type="AlphaFoldDB" id="A0A3B3WRH7"/>
<dbReference type="GO" id="GO:0042102">
    <property type="term" value="P:positive regulation of T cell proliferation"/>
    <property type="evidence" value="ECO:0007669"/>
    <property type="project" value="TreeGrafter"/>
</dbReference>
<dbReference type="InterPro" id="IPR007110">
    <property type="entry name" value="Ig-like_dom"/>
</dbReference>
<evidence type="ECO:0000256" key="2">
    <source>
        <dbReference type="ARBA" id="ARBA00022475"/>
    </source>
</evidence>
<dbReference type="InterPro" id="IPR013783">
    <property type="entry name" value="Ig-like_fold"/>
</dbReference>
<evidence type="ECO:0000259" key="11">
    <source>
        <dbReference type="PROSITE" id="PS50835"/>
    </source>
</evidence>
<feature type="domain" description="Ig-like" evidence="11">
    <location>
        <begin position="78"/>
        <end position="157"/>
    </location>
</feature>
<keyword evidence="2" id="KW-1003">Cell membrane</keyword>
<keyword evidence="3" id="KW-0812">Transmembrane</keyword>
<dbReference type="GO" id="GO:0071222">
    <property type="term" value="P:cellular response to lipopolysaccharide"/>
    <property type="evidence" value="ECO:0007669"/>
    <property type="project" value="TreeGrafter"/>
</dbReference>
<evidence type="ECO:0000256" key="4">
    <source>
        <dbReference type="ARBA" id="ARBA00022729"/>
    </source>
</evidence>
<evidence type="ECO:0000256" key="9">
    <source>
        <dbReference type="ARBA" id="ARBA00023180"/>
    </source>
</evidence>
<evidence type="ECO:0000256" key="5">
    <source>
        <dbReference type="ARBA" id="ARBA00022989"/>
    </source>
</evidence>
<name>A0A3B3WRH7_9TELE</name>
<dbReference type="GO" id="GO:0042130">
    <property type="term" value="P:negative regulation of T cell proliferation"/>
    <property type="evidence" value="ECO:0007669"/>
    <property type="project" value="TreeGrafter"/>
</dbReference>
<feature type="domain" description="Ig-like" evidence="11">
    <location>
        <begin position="21"/>
        <end position="74"/>
    </location>
</feature>
<evidence type="ECO:0000256" key="3">
    <source>
        <dbReference type="ARBA" id="ARBA00022692"/>
    </source>
</evidence>
<keyword evidence="6" id="KW-0472">Membrane</keyword>
<evidence type="ECO:0000313" key="13">
    <source>
        <dbReference type="Proteomes" id="UP000261480"/>
    </source>
</evidence>
<dbReference type="Gene3D" id="2.60.40.10">
    <property type="entry name" value="Immunoglobulins"/>
    <property type="match status" value="2"/>
</dbReference>
<dbReference type="GO" id="GO:0009897">
    <property type="term" value="C:external side of plasma membrane"/>
    <property type="evidence" value="ECO:0007669"/>
    <property type="project" value="TreeGrafter"/>
</dbReference>
<dbReference type="SUPFAM" id="SSF48726">
    <property type="entry name" value="Immunoglobulin"/>
    <property type="match status" value="2"/>
</dbReference>
<evidence type="ECO:0000256" key="6">
    <source>
        <dbReference type="ARBA" id="ARBA00023136"/>
    </source>
</evidence>
<accession>A0A3B3WRH7</accession>
<dbReference type="Ensembl" id="ENSPMET00000007583.1">
    <property type="protein sequence ID" value="ENSPMEP00000005383.1"/>
    <property type="gene ID" value="ENSPMEG00000006753.1"/>
</dbReference>
<comment type="subcellular location">
    <subcellularLocation>
        <location evidence="1">Cell membrane</location>
        <topology evidence="1">Single-pass type I membrane protein</topology>
    </subcellularLocation>
</comment>
<dbReference type="PROSITE" id="PS50835">
    <property type="entry name" value="IG_LIKE"/>
    <property type="match status" value="2"/>
</dbReference>
<sequence>MSARETFVHSFYNNQAQLRHQVHWFRGRTSLFTDQIPRRNASLLLTAVKIQDEGRYMCRTSTSEGNKRAFVDLKVEAPVSDIRIHQDGNRITCSSEGIYPQPELTWSTEPPSNTALQNRTTVHQTEEKLYNITSCLTDHDPNLTYYCTVKTQTNQKTGLVKPGCTANSTKTPNKPEIHGNSLKPVDCLDELDSAVNAENNLDTVTSVTRLLSPGLS</sequence>
<dbReference type="InterPro" id="IPR036179">
    <property type="entry name" value="Ig-like_dom_sf"/>
</dbReference>
<proteinExistence type="predicted"/>
<keyword evidence="5" id="KW-1133">Transmembrane helix</keyword>
<evidence type="ECO:0000313" key="12">
    <source>
        <dbReference type="Ensembl" id="ENSPMEP00000005383.1"/>
    </source>
</evidence>
<dbReference type="PANTHER" id="PTHR25466:SF14">
    <property type="entry name" value="BUTYROPHILIN SUBFAMILY 2 MEMBER A2-LIKE-RELATED"/>
    <property type="match status" value="1"/>
</dbReference>
<dbReference type="Pfam" id="PF22705">
    <property type="entry name" value="C2-set_3"/>
    <property type="match status" value="1"/>
</dbReference>
<organism evidence="12 13">
    <name type="scientific">Poecilia mexicana</name>
    <dbReference type="NCBI Taxonomy" id="48701"/>
    <lineage>
        <taxon>Eukaryota</taxon>
        <taxon>Metazoa</taxon>
        <taxon>Chordata</taxon>
        <taxon>Craniata</taxon>
        <taxon>Vertebrata</taxon>
        <taxon>Euteleostomi</taxon>
        <taxon>Actinopterygii</taxon>
        <taxon>Neopterygii</taxon>
        <taxon>Teleostei</taxon>
        <taxon>Neoteleostei</taxon>
        <taxon>Acanthomorphata</taxon>
        <taxon>Ovalentaria</taxon>
        <taxon>Atherinomorphae</taxon>
        <taxon>Cyprinodontiformes</taxon>
        <taxon>Poeciliidae</taxon>
        <taxon>Poeciliinae</taxon>
        <taxon>Poecilia</taxon>
    </lineage>
</organism>
<dbReference type="InterPro" id="IPR053896">
    <property type="entry name" value="BTN3A2-like_Ig-C"/>
</dbReference>
<evidence type="ECO:0000256" key="7">
    <source>
        <dbReference type="ARBA" id="ARBA00023157"/>
    </source>
</evidence>
<reference evidence="12" key="2">
    <citation type="submission" date="2025-09" db="UniProtKB">
        <authorList>
            <consortium name="Ensembl"/>
        </authorList>
    </citation>
    <scope>IDENTIFICATION</scope>
</reference>
<keyword evidence="10" id="KW-0393">Immunoglobulin domain</keyword>
<dbReference type="GO" id="GO:0007166">
    <property type="term" value="P:cell surface receptor signaling pathway"/>
    <property type="evidence" value="ECO:0007669"/>
    <property type="project" value="TreeGrafter"/>
</dbReference>
<keyword evidence="7" id="KW-1015">Disulfide bond</keyword>
<dbReference type="InterPro" id="IPR051713">
    <property type="entry name" value="T-cell_Activation_Regulation"/>
</dbReference>
<reference evidence="12" key="1">
    <citation type="submission" date="2025-08" db="UniProtKB">
        <authorList>
            <consortium name="Ensembl"/>
        </authorList>
    </citation>
    <scope>IDENTIFICATION</scope>
</reference>
<evidence type="ECO:0000256" key="10">
    <source>
        <dbReference type="ARBA" id="ARBA00023319"/>
    </source>
</evidence>
<dbReference type="Proteomes" id="UP000261480">
    <property type="component" value="Unplaced"/>
</dbReference>
<keyword evidence="9" id="KW-0325">Glycoprotein</keyword>